<evidence type="ECO:0000313" key="2">
    <source>
        <dbReference type="Proteomes" id="UP000276133"/>
    </source>
</evidence>
<gene>
    <name evidence="1" type="ORF">BpHYR1_048620</name>
</gene>
<keyword evidence="2" id="KW-1185">Reference proteome</keyword>
<organism evidence="1 2">
    <name type="scientific">Brachionus plicatilis</name>
    <name type="common">Marine rotifer</name>
    <name type="synonym">Brachionus muelleri</name>
    <dbReference type="NCBI Taxonomy" id="10195"/>
    <lineage>
        <taxon>Eukaryota</taxon>
        <taxon>Metazoa</taxon>
        <taxon>Spiralia</taxon>
        <taxon>Gnathifera</taxon>
        <taxon>Rotifera</taxon>
        <taxon>Eurotatoria</taxon>
        <taxon>Monogononta</taxon>
        <taxon>Pseudotrocha</taxon>
        <taxon>Ploima</taxon>
        <taxon>Brachionidae</taxon>
        <taxon>Brachionus</taxon>
    </lineage>
</organism>
<accession>A0A3M7RLT5</accession>
<reference evidence="1 2" key="1">
    <citation type="journal article" date="2018" name="Sci. Rep.">
        <title>Genomic signatures of local adaptation to the degree of environmental predictability in rotifers.</title>
        <authorList>
            <person name="Franch-Gras L."/>
            <person name="Hahn C."/>
            <person name="Garcia-Roger E.M."/>
            <person name="Carmona M.J."/>
            <person name="Serra M."/>
            <person name="Gomez A."/>
        </authorList>
    </citation>
    <scope>NUCLEOTIDE SEQUENCE [LARGE SCALE GENOMIC DNA]</scope>
    <source>
        <strain evidence="1">HYR1</strain>
    </source>
</reference>
<dbReference type="Proteomes" id="UP000276133">
    <property type="component" value="Unassembled WGS sequence"/>
</dbReference>
<evidence type="ECO:0000313" key="1">
    <source>
        <dbReference type="EMBL" id="RNA24491.1"/>
    </source>
</evidence>
<protein>
    <submittedName>
        <fullName evidence="1">Uncharacterized protein</fullName>
    </submittedName>
</protein>
<name>A0A3M7RLT5_BRAPC</name>
<comment type="caution">
    <text evidence="1">The sequence shown here is derived from an EMBL/GenBank/DDBJ whole genome shotgun (WGS) entry which is preliminary data.</text>
</comment>
<dbReference type="AlphaFoldDB" id="A0A3M7RLT5"/>
<sequence>MRYSSTRHSGFFMCALKKKRQLKYKKFKHNLKQKLTIVSGQEILNNTNEKALKPLELIIIKKKILSAFTTAFKF</sequence>
<dbReference type="EMBL" id="REGN01003113">
    <property type="protein sequence ID" value="RNA24491.1"/>
    <property type="molecule type" value="Genomic_DNA"/>
</dbReference>
<proteinExistence type="predicted"/>